<reference evidence="10" key="1">
    <citation type="journal article" date="2014" name="Front. Microbiol.">
        <title>High frequency of phylogenetically diverse reductive dehalogenase-homologous genes in deep subseafloor sedimentary metagenomes.</title>
        <authorList>
            <person name="Kawai M."/>
            <person name="Futagami T."/>
            <person name="Toyoda A."/>
            <person name="Takaki Y."/>
            <person name="Nishi S."/>
            <person name="Hori S."/>
            <person name="Arai W."/>
            <person name="Tsubouchi T."/>
            <person name="Morono Y."/>
            <person name="Uchiyama I."/>
            <person name="Ito T."/>
            <person name="Fujiyama A."/>
            <person name="Inagaki F."/>
            <person name="Takami H."/>
        </authorList>
    </citation>
    <scope>NUCLEOTIDE SEQUENCE</scope>
    <source>
        <strain evidence="10">Expedition CK06-06</strain>
    </source>
</reference>
<evidence type="ECO:0000256" key="1">
    <source>
        <dbReference type="ARBA" id="ARBA00022490"/>
    </source>
</evidence>
<keyword evidence="8" id="KW-0594">Phospholipid biosynthesis</keyword>
<dbReference type="AlphaFoldDB" id="X0ZLL9"/>
<sequence>MASSNVIIAEGALKKLNDILEGYKRPLIVSDVVIYDKYGQMIESIVDADVMWSISPDHWKGLVSRYHGIDVIMGFGGGRSIDLAKLFALESGLNWISIPTAASHDGIASDVASVMHDGYRYSEKCKKPSFILADLSVMSTAPRILTLSGIGDILSKASSLAEWRLASELAGEPIDESVYTTIEFALETVL</sequence>
<evidence type="ECO:0000256" key="4">
    <source>
        <dbReference type="ARBA" id="ARBA00022857"/>
    </source>
</evidence>
<dbReference type="PANTHER" id="PTHR43616">
    <property type="entry name" value="GLYCEROL DEHYDROGENASE"/>
    <property type="match status" value="1"/>
</dbReference>
<gene>
    <name evidence="10" type="ORF">S01H1_77152</name>
</gene>
<dbReference type="PANTHER" id="PTHR43616:SF5">
    <property type="entry name" value="GLYCEROL DEHYDROGENASE 1"/>
    <property type="match status" value="1"/>
</dbReference>
<protein>
    <recommendedName>
        <fullName evidence="11">Alcohol dehydrogenase iron-type/glycerol dehydrogenase GldA domain-containing protein</fullName>
    </recommendedName>
</protein>
<evidence type="ECO:0008006" key="11">
    <source>
        <dbReference type="Google" id="ProtNLM"/>
    </source>
</evidence>
<evidence type="ECO:0000256" key="8">
    <source>
        <dbReference type="ARBA" id="ARBA00023209"/>
    </source>
</evidence>
<dbReference type="SUPFAM" id="SSF56796">
    <property type="entry name" value="Dehydroquinate synthase-like"/>
    <property type="match status" value="1"/>
</dbReference>
<keyword evidence="6" id="KW-0520">NAD</keyword>
<accession>X0ZLL9</accession>
<dbReference type="GO" id="GO:0016614">
    <property type="term" value="F:oxidoreductase activity, acting on CH-OH group of donors"/>
    <property type="evidence" value="ECO:0007669"/>
    <property type="project" value="InterPro"/>
</dbReference>
<proteinExistence type="predicted"/>
<dbReference type="EMBL" id="BARS01051835">
    <property type="protein sequence ID" value="GAG49156.1"/>
    <property type="molecule type" value="Genomic_DNA"/>
</dbReference>
<dbReference type="GO" id="GO:0046872">
    <property type="term" value="F:metal ion binding"/>
    <property type="evidence" value="ECO:0007669"/>
    <property type="project" value="UniProtKB-KW"/>
</dbReference>
<evidence type="ECO:0000256" key="6">
    <source>
        <dbReference type="ARBA" id="ARBA00023027"/>
    </source>
</evidence>
<name>X0ZLL9_9ZZZZ</name>
<evidence type="ECO:0000256" key="5">
    <source>
        <dbReference type="ARBA" id="ARBA00023002"/>
    </source>
</evidence>
<evidence type="ECO:0000256" key="7">
    <source>
        <dbReference type="ARBA" id="ARBA00023098"/>
    </source>
</evidence>
<evidence type="ECO:0000256" key="9">
    <source>
        <dbReference type="ARBA" id="ARBA00023264"/>
    </source>
</evidence>
<evidence type="ECO:0000313" key="10">
    <source>
        <dbReference type="EMBL" id="GAG49156.1"/>
    </source>
</evidence>
<keyword evidence="5" id="KW-0560">Oxidoreductase</keyword>
<evidence type="ECO:0000256" key="2">
    <source>
        <dbReference type="ARBA" id="ARBA00022516"/>
    </source>
</evidence>
<dbReference type="InterPro" id="IPR032837">
    <property type="entry name" value="G1PDH"/>
</dbReference>
<dbReference type="GO" id="GO:0008654">
    <property type="term" value="P:phospholipid biosynthetic process"/>
    <property type="evidence" value="ECO:0007669"/>
    <property type="project" value="UniProtKB-KW"/>
</dbReference>
<keyword evidence="7" id="KW-0443">Lipid metabolism</keyword>
<dbReference type="Pfam" id="PF13685">
    <property type="entry name" value="Fe-ADH_2"/>
    <property type="match status" value="1"/>
</dbReference>
<dbReference type="Gene3D" id="3.40.50.1970">
    <property type="match status" value="1"/>
</dbReference>
<dbReference type="Gene3D" id="1.20.1090.10">
    <property type="entry name" value="Dehydroquinate synthase-like - alpha domain"/>
    <property type="match status" value="1"/>
</dbReference>
<keyword evidence="3" id="KW-0479">Metal-binding</keyword>
<keyword evidence="1" id="KW-0963">Cytoplasm</keyword>
<dbReference type="InterPro" id="IPR016205">
    <property type="entry name" value="Glycerol_DH"/>
</dbReference>
<keyword evidence="4" id="KW-0521">NADP</keyword>
<comment type="caution">
    <text evidence="10">The sequence shown here is derived from an EMBL/GenBank/DDBJ whole genome shotgun (WGS) entry which is preliminary data.</text>
</comment>
<keyword evidence="9" id="KW-1208">Phospholipid metabolism</keyword>
<organism evidence="10">
    <name type="scientific">marine sediment metagenome</name>
    <dbReference type="NCBI Taxonomy" id="412755"/>
    <lineage>
        <taxon>unclassified sequences</taxon>
        <taxon>metagenomes</taxon>
        <taxon>ecological metagenomes</taxon>
    </lineage>
</organism>
<feature type="non-terminal residue" evidence="10">
    <location>
        <position position="190"/>
    </location>
</feature>
<evidence type="ECO:0000256" key="3">
    <source>
        <dbReference type="ARBA" id="ARBA00022723"/>
    </source>
</evidence>
<keyword evidence="2" id="KW-0444">Lipid biosynthesis</keyword>